<protein>
    <submittedName>
        <fullName evidence="3">Uncharacterized protein</fullName>
    </submittedName>
</protein>
<evidence type="ECO:0000313" key="3">
    <source>
        <dbReference type="EMBL" id="KAA0153578.1"/>
    </source>
</evidence>
<dbReference type="EMBL" id="VLTL01000079">
    <property type="protein sequence ID" value="KAA0162563.1"/>
    <property type="molecule type" value="Genomic_DNA"/>
</dbReference>
<name>A0A5A8CLJ3_CAFRO</name>
<evidence type="ECO:0000313" key="9">
    <source>
        <dbReference type="Proteomes" id="UP000324907"/>
    </source>
</evidence>
<gene>
    <name evidence="6" type="ORF">FNF27_07625</name>
    <name evidence="5" type="ORF">FNF28_04656</name>
    <name evidence="3" type="ORF">FNF29_02966</name>
    <name evidence="4" type="ORF">FNF31_04614</name>
</gene>
<dbReference type="Proteomes" id="UP000323011">
    <property type="component" value="Unassembled WGS sequence"/>
</dbReference>
<feature type="chain" id="PRO_5036136765" evidence="2">
    <location>
        <begin position="23"/>
        <end position="97"/>
    </location>
</feature>
<dbReference type="Proteomes" id="UP000325113">
    <property type="component" value="Unassembled WGS sequence"/>
</dbReference>
<feature type="region of interest" description="Disordered" evidence="1">
    <location>
        <begin position="65"/>
        <end position="97"/>
    </location>
</feature>
<evidence type="ECO:0000313" key="8">
    <source>
        <dbReference type="Proteomes" id="UP000323011"/>
    </source>
</evidence>
<keyword evidence="8" id="KW-1185">Reference proteome</keyword>
<dbReference type="Proteomes" id="UP000322899">
    <property type="component" value="Unassembled WGS sequence"/>
</dbReference>
<dbReference type="AlphaFoldDB" id="A0A5A8CLJ3"/>
<comment type="caution">
    <text evidence="3">The sequence shown here is derived from an EMBL/GenBank/DDBJ whole genome shotgun (WGS) entry which is preliminary data.</text>
</comment>
<evidence type="ECO:0000256" key="2">
    <source>
        <dbReference type="SAM" id="SignalP"/>
    </source>
</evidence>
<feature type="signal peptide" evidence="2">
    <location>
        <begin position="1"/>
        <end position="22"/>
    </location>
</feature>
<dbReference type="Proteomes" id="UP000324907">
    <property type="component" value="Unassembled WGS sequence"/>
</dbReference>
<evidence type="ECO:0000313" key="10">
    <source>
        <dbReference type="Proteomes" id="UP000325113"/>
    </source>
</evidence>
<evidence type="ECO:0000313" key="7">
    <source>
        <dbReference type="Proteomes" id="UP000322899"/>
    </source>
</evidence>
<organism evidence="3 8">
    <name type="scientific">Cafeteria roenbergensis</name>
    <name type="common">Marine flagellate</name>
    <dbReference type="NCBI Taxonomy" id="33653"/>
    <lineage>
        <taxon>Eukaryota</taxon>
        <taxon>Sar</taxon>
        <taxon>Stramenopiles</taxon>
        <taxon>Bigyra</taxon>
        <taxon>Opalozoa</taxon>
        <taxon>Bicosoecida</taxon>
        <taxon>Cafeteriaceae</taxon>
        <taxon>Cafeteria</taxon>
    </lineage>
</organism>
<reference evidence="7 8" key="1">
    <citation type="submission" date="2019-07" db="EMBL/GenBank/DDBJ databases">
        <title>Genomes of Cafeteria roenbergensis.</title>
        <authorList>
            <person name="Fischer M.G."/>
            <person name="Hackl T."/>
            <person name="Roman M."/>
        </authorList>
    </citation>
    <scope>NUCLEOTIDE SEQUENCE [LARGE SCALE GENOMIC DNA]</scope>
    <source>
        <strain evidence="3 8">BVI</strain>
        <strain evidence="4 10">Cflag</strain>
        <strain evidence="6 7">E4-10P</strain>
        <strain evidence="5 9">RCC970-E3</strain>
    </source>
</reference>
<evidence type="ECO:0000256" key="1">
    <source>
        <dbReference type="SAM" id="MobiDB-lite"/>
    </source>
</evidence>
<proteinExistence type="predicted"/>
<keyword evidence="2" id="KW-0732">Signal</keyword>
<sequence length="97" mass="10892">MCPMRIFLFLGSLIVILVSMWAIFGDDEGLAALKREDQSWWRWFVSLWTGEFLYERLWPAAVPKDPEAADTAQDAVDEPEPDGTGCLEAAEAGTVDR</sequence>
<evidence type="ECO:0000313" key="5">
    <source>
        <dbReference type="EMBL" id="KAA0162563.1"/>
    </source>
</evidence>
<evidence type="ECO:0000313" key="4">
    <source>
        <dbReference type="EMBL" id="KAA0159969.1"/>
    </source>
</evidence>
<evidence type="ECO:0000313" key="6">
    <source>
        <dbReference type="EMBL" id="KAA0165617.1"/>
    </source>
</evidence>
<dbReference type="EMBL" id="VLTN01000015">
    <property type="protein sequence ID" value="KAA0153578.1"/>
    <property type="molecule type" value="Genomic_DNA"/>
</dbReference>
<accession>A0A5A8CLJ3</accession>
<dbReference type="EMBL" id="VLTM01000049">
    <property type="protein sequence ID" value="KAA0159969.1"/>
    <property type="molecule type" value="Genomic_DNA"/>
</dbReference>
<dbReference type="EMBL" id="VLTO01000093">
    <property type="protein sequence ID" value="KAA0165617.1"/>
    <property type="molecule type" value="Genomic_DNA"/>
</dbReference>